<gene>
    <name evidence="2" type="ORF">D9756_005425</name>
</gene>
<protein>
    <submittedName>
        <fullName evidence="2">Uncharacterized protein</fullName>
    </submittedName>
</protein>
<dbReference type="OrthoDB" id="3198848at2759"/>
<name>A0A8H5FZH5_9AGAR</name>
<dbReference type="Proteomes" id="UP000559027">
    <property type="component" value="Unassembled WGS sequence"/>
</dbReference>
<organism evidence="2 3">
    <name type="scientific">Leucocoprinus leucothites</name>
    <dbReference type="NCBI Taxonomy" id="201217"/>
    <lineage>
        <taxon>Eukaryota</taxon>
        <taxon>Fungi</taxon>
        <taxon>Dikarya</taxon>
        <taxon>Basidiomycota</taxon>
        <taxon>Agaricomycotina</taxon>
        <taxon>Agaricomycetes</taxon>
        <taxon>Agaricomycetidae</taxon>
        <taxon>Agaricales</taxon>
        <taxon>Agaricineae</taxon>
        <taxon>Agaricaceae</taxon>
        <taxon>Leucocoprinus</taxon>
    </lineage>
</organism>
<evidence type="ECO:0000256" key="1">
    <source>
        <dbReference type="SAM" id="MobiDB-lite"/>
    </source>
</evidence>
<evidence type="ECO:0000313" key="2">
    <source>
        <dbReference type="EMBL" id="KAF5354956.1"/>
    </source>
</evidence>
<comment type="caution">
    <text evidence="2">The sequence shown here is derived from an EMBL/GenBank/DDBJ whole genome shotgun (WGS) entry which is preliminary data.</text>
</comment>
<keyword evidence="3" id="KW-1185">Reference proteome</keyword>
<accession>A0A8H5FZH5</accession>
<feature type="compositionally biased region" description="Polar residues" evidence="1">
    <location>
        <begin position="237"/>
        <end position="249"/>
    </location>
</feature>
<evidence type="ECO:0000313" key="3">
    <source>
        <dbReference type="Proteomes" id="UP000559027"/>
    </source>
</evidence>
<sequence>MSVVAINGSVDRTLPLRLPNFLYISRWIEGNNPYSHYNPYSRFTPTLALSRMTSLSVPAITVNGSHFSGSQLARSTSPQPRPSSSETASLPPGPRAYDFTYEKDEYNLIVYQYQGVGVLVEAVPQYEEAVNIAIKEFPTLANVPRSDIAICYETASSGKMTYWRISESAWRKSAAKFQPRTKLRIAVRGEDKLAGPSATGKPPPYESSEGLKPRAQSEGPNPQGVKQPQGSGIAKQRSGSSISSLFRKL</sequence>
<dbReference type="EMBL" id="JAACJO010000008">
    <property type="protein sequence ID" value="KAF5354956.1"/>
    <property type="molecule type" value="Genomic_DNA"/>
</dbReference>
<feature type="region of interest" description="Disordered" evidence="1">
    <location>
        <begin position="188"/>
        <end position="249"/>
    </location>
</feature>
<feature type="region of interest" description="Disordered" evidence="1">
    <location>
        <begin position="68"/>
        <end position="94"/>
    </location>
</feature>
<feature type="compositionally biased region" description="Low complexity" evidence="1">
    <location>
        <begin position="74"/>
        <end position="85"/>
    </location>
</feature>
<dbReference type="AlphaFoldDB" id="A0A8H5FZH5"/>
<proteinExistence type="predicted"/>
<reference evidence="2 3" key="1">
    <citation type="journal article" date="2020" name="ISME J.">
        <title>Uncovering the hidden diversity of litter-decomposition mechanisms in mushroom-forming fungi.</title>
        <authorList>
            <person name="Floudas D."/>
            <person name="Bentzer J."/>
            <person name="Ahren D."/>
            <person name="Johansson T."/>
            <person name="Persson P."/>
            <person name="Tunlid A."/>
        </authorList>
    </citation>
    <scope>NUCLEOTIDE SEQUENCE [LARGE SCALE GENOMIC DNA]</scope>
    <source>
        <strain evidence="2 3">CBS 146.42</strain>
    </source>
</reference>
<feature type="compositionally biased region" description="Polar residues" evidence="1">
    <location>
        <begin position="218"/>
        <end position="230"/>
    </location>
</feature>